<dbReference type="EMBL" id="FZOU01000004">
    <property type="protein sequence ID" value="SNT13771.1"/>
    <property type="molecule type" value="Genomic_DNA"/>
</dbReference>
<dbReference type="AlphaFoldDB" id="A0A239K6Y7"/>
<accession>A0A239K6Y7</accession>
<dbReference type="Proteomes" id="UP000198356">
    <property type="component" value="Unassembled WGS sequence"/>
</dbReference>
<dbReference type="RefSeq" id="WP_089408973.1">
    <property type="nucleotide sequence ID" value="NZ_FZOU01000004.1"/>
</dbReference>
<reference evidence="1 2" key="1">
    <citation type="submission" date="2017-06" db="EMBL/GenBank/DDBJ databases">
        <authorList>
            <person name="Kim H.J."/>
            <person name="Triplett B.A."/>
        </authorList>
    </citation>
    <scope>NUCLEOTIDE SEQUENCE [LARGE SCALE GENOMIC DNA]</scope>
    <source>
        <strain evidence="1 2">DSM 18704</strain>
    </source>
</reference>
<protein>
    <submittedName>
        <fullName evidence="1">Uncharacterized protein</fullName>
    </submittedName>
</protein>
<name>A0A239K6Y7_9BACT</name>
<gene>
    <name evidence="1" type="ORF">SAMN05421770_104337</name>
</gene>
<evidence type="ECO:0000313" key="2">
    <source>
        <dbReference type="Proteomes" id="UP000198356"/>
    </source>
</evidence>
<evidence type="ECO:0000313" key="1">
    <source>
        <dbReference type="EMBL" id="SNT13771.1"/>
    </source>
</evidence>
<sequence length="565" mass="63105">MEGKPLEEALVRSIERDIDAAFRKTLGITGLWKSTLRSAALDIMEELLTGHGTTTDASSVSLKSYSLNVVNGCNVLLRQIEILGSDTKTVLPPDLEARMKRAIAASSLYTTVEDAYTSYSRGYAKAVLLAKESVCFDTPGTELDARLRFFGSISSSSDRIADKQVALQLPDLMVKEHGEKMVQTLLNSKIEQMGGLQYSMDKTLLHDFSEGYRSFFADIIEMPMNTVLGDTTLDGVVRAYSMLCAASHLHKWITVLSKPPEMQRSPNWPSLWRQESAWKQLLAQVCPIDQVDALVDLFLFDPNRLDADVSLTPFVNLGEGYLALSPTAVLRSNFPRNVLALLIRKFPNEYSTYTSGREKALLASAKDVLGKHWIGAGVQLPKWKGKQLPDVDLLLGGPDPGKFVVCEVKWQLSGSSTREVINRDEYLRKGLHQLEQIREFLIAHPSFLKDRGLTNHVTTSSDFEYVLLCKGHLGSETVQSDGILKCDYDVFCRSVTEHGVLSALTLARDNSYLPKLGVDFTLEPISVRFGRWRLSWWTLLSVALPEDDETNMVTDFYIDSAEFLQ</sequence>
<organism evidence="1 2">
    <name type="scientific">Granulicella rosea</name>
    <dbReference type="NCBI Taxonomy" id="474952"/>
    <lineage>
        <taxon>Bacteria</taxon>
        <taxon>Pseudomonadati</taxon>
        <taxon>Acidobacteriota</taxon>
        <taxon>Terriglobia</taxon>
        <taxon>Terriglobales</taxon>
        <taxon>Acidobacteriaceae</taxon>
        <taxon>Granulicella</taxon>
    </lineage>
</organism>
<proteinExistence type="predicted"/>
<keyword evidence="2" id="KW-1185">Reference proteome</keyword>